<dbReference type="EMBL" id="LUTU01000009">
    <property type="protein sequence ID" value="OAJ67218.1"/>
    <property type="molecule type" value="Genomic_DNA"/>
</dbReference>
<name>A0A1B6VJJ7_9PROT</name>
<protein>
    <submittedName>
        <fullName evidence="1">Uncharacterized protein</fullName>
    </submittedName>
</protein>
<dbReference type="Proteomes" id="UP000077786">
    <property type="component" value="Unassembled WGS sequence"/>
</dbReference>
<accession>A0A1B6VJJ7</accession>
<comment type="caution">
    <text evidence="1">The sequence shown here is derived from an EMBL/GenBank/DDBJ whole genome shotgun (WGS) entry which is preliminary data.</text>
</comment>
<dbReference type="AlphaFoldDB" id="A0A1B6VJJ7"/>
<proteinExistence type="predicted"/>
<evidence type="ECO:0000313" key="1">
    <source>
        <dbReference type="EMBL" id="OAJ67218.1"/>
    </source>
</evidence>
<reference evidence="1 2" key="1">
    <citation type="submission" date="2016-03" db="EMBL/GenBank/DDBJ databases">
        <title>Draft genome sequence of Gluconobacter cerinus strain CECT 9110.</title>
        <authorList>
            <person name="Sainz F."/>
            <person name="Mas A."/>
            <person name="Torija M.J."/>
        </authorList>
    </citation>
    <scope>NUCLEOTIDE SEQUENCE [LARGE SCALE GENOMIC DNA]</scope>
    <source>
        <strain evidence="1 2">CECT 9110</strain>
    </source>
</reference>
<evidence type="ECO:0000313" key="2">
    <source>
        <dbReference type="Proteomes" id="UP000077786"/>
    </source>
</evidence>
<sequence>MHPLGTSQKHLHTFFISSVYALSKVAREEAGHKALACLKSDLNAHMHRTALPPGNTERGPGS</sequence>
<organism evidence="1 2">
    <name type="scientific">Gluconobacter cerinus</name>
    <dbReference type="NCBI Taxonomy" id="38307"/>
    <lineage>
        <taxon>Bacteria</taxon>
        <taxon>Pseudomonadati</taxon>
        <taxon>Pseudomonadota</taxon>
        <taxon>Alphaproteobacteria</taxon>
        <taxon>Acetobacterales</taxon>
        <taxon>Acetobacteraceae</taxon>
        <taxon>Gluconobacter</taxon>
    </lineage>
</organism>
<gene>
    <name evidence="1" type="ORF">A0123_02190</name>
</gene>